<evidence type="ECO:0000256" key="7">
    <source>
        <dbReference type="ARBA" id="ARBA00023180"/>
    </source>
</evidence>
<dbReference type="InterPro" id="IPR017853">
    <property type="entry name" value="GH"/>
</dbReference>
<evidence type="ECO:0000256" key="10">
    <source>
        <dbReference type="RuleBase" id="RU361168"/>
    </source>
</evidence>
<dbReference type="PANTHER" id="PTHR11452:SF83">
    <property type="entry name" value="ALPHA-GALACTOSIDASE"/>
    <property type="match status" value="1"/>
</dbReference>
<organism evidence="13">
    <name type="scientific">Riptortus pedestris</name>
    <name type="common">Bean bug</name>
    <dbReference type="NCBI Taxonomy" id="329032"/>
    <lineage>
        <taxon>Eukaryota</taxon>
        <taxon>Metazoa</taxon>
        <taxon>Ecdysozoa</taxon>
        <taxon>Arthropoda</taxon>
        <taxon>Hexapoda</taxon>
        <taxon>Insecta</taxon>
        <taxon>Pterygota</taxon>
        <taxon>Neoptera</taxon>
        <taxon>Paraneoptera</taxon>
        <taxon>Hemiptera</taxon>
        <taxon>Heteroptera</taxon>
        <taxon>Panheteroptera</taxon>
        <taxon>Pentatomomorpha</taxon>
        <taxon>Coreoidea</taxon>
        <taxon>Alydidae</taxon>
        <taxon>Riptortus</taxon>
    </lineage>
</organism>
<dbReference type="GO" id="GO:0016139">
    <property type="term" value="P:glycoside catabolic process"/>
    <property type="evidence" value="ECO:0007669"/>
    <property type="project" value="TreeGrafter"/>
</dbReference>
<evidence type="ECO:0000313" key="13">
    <source>
        <dbReference type="EMBL" id="BAN20212.1"/>
    </source>
</evidence>
<dbReference type="InterPro" id="IPR000111">
    <property type="entry name" value="Glyco_hydro_27/36_CS"/>
</dbReference>
<reference evidence="13" key="1">
    <citation type="journal article" date="2013" name="PLoS ONE">
        <title>Gene expression in gut symbiotic organ of stinkbug affected by extracellular bacterial symbiont.</title>
        <authorList>
            <person name="Futahashi R."/>
            <person name="Tanaka K."/>
            <person name="Tanahashi M."/>
            <person name="Nikoh N."/>
            <person name="Kikuchi Y."/>
            <person name="Lee B.L."/>
            <person name="Fukatsu T."/>
        </authorList>
    </citation>
    <scope>NUCLEOTIDE SEQUENCE</scope>
    <source>
        <tissue evidence="13">Midgut</tissue>
    </source>
</reference>
<evidence type="ECO:0000256" key="5">
    <source>
        <dbReference type="ARBA" id="ARBA00023098"/>
    </source>
</evidence>
<dbReference type="SUPFAM" id="SSF51445">
    <property type="entry name" value="(Trans)glycosidases"/>
    <property type="match status" value="1"/>
</dbReference>
<evidence type="ECO:0000256" key="6">
    <source>
        <dbReference type="ARBA" id="ARBA00023157"/>
    </source>
</evidence>
<dbReference type="InterPro" id="IPR013780">
    <property type="entry name" value="Glyco_hydro_b"/>
</dbReference>
<feature type="chain" id="PRO_5004380984" description="Alpha-galactosidase" evidence="11">
    <location>
        <begin position="20"/>
        <end position="412"/>
    </location>
</feature>
<dbReference type="PROSITE" id="PS00512">
    <property type="entry name" value="ALPHA_GALACTOSIDASE"/>
    <property type="match status" value="1"/>
</dbReference>
<dbReference type="AlphaFoldDB" id="R4WQP3"/>
<keyword evidence="9 10" id="KW-0326">Glycosidase</keyword>
<dbReference type="GO" id="GO:0006629">
    <property type="term" value="P:lipid metabolic process"/>
    <property type="evidence" value="ECO:0007669"/>
    <property type="project" value="UniProtKB-KW"/>
</dbReference>
<dbReference type="GO" id="GO:0009311">
    <property type="term" value="P:oligosaccharide metabolic process"/>
    <property type="evidence" value="ECO:0007669"/>
    <property type="project" value="TreeGrafter"/>
</dbReference>
<evidence type="ECO:0000256" key="11">
    <source>
        <dbReference type="SAM" id="SignalP"/>
    </source>
</evidence>
<comment type="subunit">
    <text evidence="3 10">Homodimer.</text>
</comment>
<keyword evidence="4 10" id="KW-0378">Hydrolase</keyword>
<protein>
    <recommendedName>
        <fullName evidence="10">Alpha-galactosidase</fullName>
        <ecNumber evidence="10">3.2.1.-</ecNumber>
    </recommendedName>
</protein>
<keyword evidence="11" id="KW-0732">Signal</keyword>
<evidence type="ECO:0000256" key="8">
    <source>
        <dbReference type="ARBA" id="ARBA00023228"/>
    </source>
</evidence>
<evidence type="ECO:0000256" key="1">
    <source>
        <dbReference type="ARBA" id="ARBA00004371"/>
    </source>
</evidence>
<feature type="domain" description="Alpha galactosidase A C-terminal" evidence="12">
    <location>
        <begin position="313"/>
        <end position="402"/>
    </location>
</feature>
<keyword evidence="8" id="KW-0458">Lysosome</keyword>
<dbReference type="InterPro" id="IPR002241">
    <property type="entry name" value="Glyco_hydro_27"/>
</dbReference>
<keyword evidence="5" id="KW-0443">Lipid metabolism</keyword>
<evidence type="ECO:0000256" key="3">
    <source>
        <dbReference type="ARBA" id="ARBA00011738"/>
    </source>
</evidence>
<dbReference type="CDD" id="cd14792">
    <property type="entry name" value="GH27"/>
    <property type="match status" value="1"/>
</dbReference>
<dbReference type="GO" id="GO:0005764">
    <property type="term" value="C:lysosome"/>
    <property type="evidence" value="ECO:0007669"/>
    <property type="project" value="UniProtKB-SubCell"/>
</dbReference>
<dbReference type="Gene3D" id="3.20.20.70">
    <property type="entry name" value="Aldolase class I"/>
    <property type="match status" value="1"/>
</dbReference>
<evidence type="ECO:0000256" key="2">
    <source>
        <dbReference type="ARBA" id="ARBA00009743"/>
    </source>
</evidence>
<dbReference type="Pfam" id="PF16499">
    <property type="entry name" value="Melibiase_2"/>
    <property type="match status" value="1"/>
</dbReference>
<accession>R4WQP3</accession>
<comment type="subcellular location">
    <subcellularLocation>
        <location evidence="1">Lysosome</location>
    </subcellularLocation>
</comment>
<dbReference type="FunFam" id="3.20.20.70:FF:000197">
    <property type="entry name" value="Alpha-galactosidase"/>
    <property type="match status" value="1"/>
</dbReference>
<dbReference type="InterPro" id="IPR035373">
    <property type="entry name" value="Melibiase/NAGA_C"/>
</dbReference>
<keyword evidence="7" id="KW-0325">Glycoprotein</keyword>
<evidence type="ECO:0000256" key="4">
    <source>
        <dbReference type="ARBA" id="ARBA00022801"/>
    </source>
</evidence>
<dbReference type="InterPro" id="IPR013785">
    <property type="entry name" value="Aldolase_TIM"/>
</dbReference>
<keyword evidence="6 10" id="KW-1015">Disulfide bond</keyword>
<dbReference type="EC" id="3.2.1.-" evidence="10"/>
<dbReference type="GO" id="GO:0004557">
    <property type="term" value="F:alpha-galactosidase activity"/>
    <property type="evidence" value="ECO:0007669"/>
    <property type="project" value="TreeGrafter"/>
</dbReference>
<dbReference type="Pfam" id="PF17450">
    <property type="entry name" value="Melibiase_2_C"/>
    <property type="match status" value="1"/>
</dbReference>
<dbReference type="PANTHER" id="PTHR11452">
    <property type="entry name" value="ALPHA-GALACTOSIDASE/ALPHA-N-ACETYLGALACTOSAMINIDASE"/>
    <property type="match status" value="1"/>
</dbReference>
<comment type="similarity">
    <text evidence="2 10">Belongs to the glycosyl hydrolase 27 family.</text>
</comment>
<name>R4WQP3_RIPPE</name>
<dbReference type="SUPFAM" id="SSF51011">
    <property type="entry name" value="Glycosyl hydrolase domain"/>
    <property type="match status" value="1"/>
</dbReference>
<feature type="signal peptide" evidence="11">
    <location>
        <begin position="1"/>
        <end position="19"/>
    </location>
</feature>
<dbReference type="EMBL" id="AK416997">
    <property type="protein sequence ID" value="BAN20212.1"/>
    <property type="molecule type" value="mRNA"/>
</dbReference>
<evidence type="ECO:0000256" key="9">
    <source>
        <dbReference type="ARBA" id="ARBA00023295"/>
    </source>
</evidence>
<sequence>MRRLLFLTFYLHWVENSYSLNNGLALTPPMGFMTWQRYRCTIDCEDFPDECISDKLIRKIADAMVDGGYLRAGYEYLVIDDCWLEKERNNLGYLQEDRSRFPHGMVSLIEYVHSKGLKFGIYENYGNKTCAGYPGIIDNVKRDINMFAEWGIDYIKVDGCYYNGYNYQKGYEDVKTRLNLTGRPIVYSCSYPAYEDELSYPTDFETLAENCNLWRNFEDIDDSWGSVTGILDYFALKQEHIAKYAGPGHWNDPDMLLIGNYGLSYDQSKVQMALWAILAAPLLMSTDLTAIRPEHKEILLNPAIIKVNQDPLGIQGLRVFRNKGIEVWTRKVMPTAGDEYSYAVAVYSRRTDGMRVLFSIPLQRIGLNNPRGYVIQDLYGLEDWAGVYLPTSNLTVRVNPTGVVFVKATALS</sequence>
<dbReference type="Gene3D" id="2.60.40.1180">
    <property type="entry name" value="Golgi alpha-mannosidase II"/>
    <property type="match status" value="1"/>
</dbReference>
<proteinExistence type="evidence at transcript level"/>
<dbReference type="PRINTS" id="PR00740">
    <property type="entry name" value="GLHYDRLASE27"/>
</dbReference>
<evidence type="ECO:0000259" key="12">
    <source>
        <dbReference type="Pfam" id="PF17450"/>
    </source>
</evidence>